<dbReference type="EMBL" id="BAABHS010000012">
    <property type="protein sequence ID" value="GAA4968294.1"/>
    <property type="molecule type" value="Genomic_DNA"/>
</dbReference>
<comment type="caution">
    <text evidence="2">The sequence shown here is derived from an EMBL/GenBank/DDBJ whole genome shotgun (WGS) entry which is preliminary data.</text>
</comment>
<evidence type="ECO:0000313" key="3">
    <source>
        <dbReference type="Proteomes" id="UP001500466"/>
    </source>
</evidence>
<dbReference type="InterPro" id="IPR016181">
    <property type="entry name" value="Acyl_CoA_acyltransferase"/>
</dbReference>
<evidence type="ECO:0000259" key="1">
    <source>
        <dbReference type="PROSITE" id="PS51186"/>
    </source>
</evidence>
<gene>
    <name evidence="2" type="ORF">GCM10023205_36750</name>
</gene>
<evidence type="ECO:0000313" key="2">
    <source>
        <dbReference type="EMBL" id="GAA4968294.1"/>
    </source>
</evidence>
<name>A0ABP9HDJ7_9ACTN</name>
<dbReference type="PROSITE" id="PS51186">
    <property type="entry name" value="GNAT"/>
    <property type="match status" value="1"/>
</dbReference>
<dbReference type="InterPro" id="IPR000182">
    <property type="entry name" value="GNAT_dom"/>
</dbReference>
<dbReference type="SUPFAM" id="SSF55729">
    <property type="entry name" value="Acyl-CoA N-acyltransferases (Nat)"/>
    <property type="match status" value="1"/>
</dbReference>
<feature type="domain" description="N-acetyltransferase" evidence="1">
    <location>
        <begin position="190"/>
        <end position="320"/>
    </location>
</feature>
<dbReference type="Pfam" id="PF13302">
    <property type="entry name" value="Acetyltransf_3"/>
    <property type="match status" value="1"/>
</dbReference>
<keyword evidence="3" id="KW-1185">Reference proteome</keyword>
<dbReference type="Proteomes" id="UP001500466">
    <property type="component" value="Unassembled WGS sequence"/>
</dbReference>
<organism evidence="2 3">
    <name type="scientific">Yinghuangia aomiensis</name>
    <dbReference type="NCBI Taxonomy" id="676205"/>
    <lineage>
        <taxon>Bacteria</taxon>
        <taxon>Bacillati</taxon>
        <taxon>Actinomycetota</taxon>
        <taxon>Actinomycetes</taxon>
        <taxon>Kitasatosporales</taxon>
        <taxon>Streptomycetaceae</taxon>
        <taxon>Yinghuangia</taxon>
    </lineage>
</organism>
<dbReference type="Gene3D" id="3.40.630.30">
    <property type="match status" value="1"/>
</dbReference>
<dbReference type="RefSeq" id="WP_345676606.1">
    <property type="nucleotide sequence ID" value="NZ_BAABHS010000012.1"/>
</dbReference>
<reference evidence="3" key="1">
    <citation type="journal article" date="2019" name="Int. J. Syst. Evol. Microbiol.">
        <title>The Global Catalogue of Microorganisms (GCM) 10K type strain sequencing project: providing services to taxonomists for standard genome sequencing and annotation.</title>
        <authorList>
            <consortium name="The Broad Institute Genomics Platform"/>
            <consortium name="The Broad Institute Genome Sequencing Center for Infectious Disease"/>
            <person name="Wu L."/>
            <person name="Ma J."/>
        </authorList>
    </citation>
    <scope>NUCLEOTIDE SEQUENCE [LARGE SCALE GENOMIC DNA]</scope>
    <source>
        <strain evidence="3">JCM 17986</strain>
    </source>
</reference>
<accession>A0ABP9HDJ7</accession>
<protein>
    <submittedName>
        <fullName evidence="2">GNAT family N-acetyltransferase</fullName>
    </submittedName>
</protein>
<sequence>MTTPAALPDDLVLRPLADAGELALFTTLPYTLNHELADDLAAGRRRPEWMWVALAGGRVRARIAWWAPEAGGAPELLDILDLDDSADDRVAIGAALHRAASAAVLADVPGTPPEFMRFVPGEWRDDPADRRAVEDRVAVVEGAGARLKIERLRLEWRPGTPIPAPTGRLLFRPLRDEEELIGLMAAVIDGTLDAHTLADLASGLSPRAAAEAHFAGELARFRTPRDWWRIGTLPDGEPVGFVVPARNNYHPIIAYAGVVPAHRGHGYVDDLLAEGTRVLSAQPDIPRIRAATDLTNTPMAAAFRRAGYVTFERALHYTWA</sequence>
<proteinExistence type="predicted"/>